<proteinExistence type="predicted"/>
<evidence type="ECO:0000313" key="2">
    <source>
        <dbReference type="Proteomes" id="UP001596096"/>
    </source>
</evidence>
<protein>
    <submittedName>
        <fullName evidence="1">Type IV toxin-antitoxin system AbiEi family antitoxin</fullName>
    </submittedName>
</protein>
<dbReference type="RefSeq" id="WP_219551867.1">
    <property type="nucleotide sequence ID" value="NZ_JAHKRN010000082.1"/>
</dbReference>
<sequence length="241" mass="26365">MPEDWLTSDEAAGLLGVTAGRVNALARSGELAYRMAGRTRLVDPLSVQRLLSTARRRPGRPLVPRSAWAALLSDLGTVNWIELTAALGMSPKQRHNLKGLIARSPAENWDRLAKARAAVSRVRVRPAYLNEILQWERVVPSGVSATAQHGLDLIAAEEAEAYLSHQTWQVLQQEFHLETSPSGNLVLRFPSVTDEQLSVVLGHKVMPVAVVAADLLDSGDPRSRRTALQIINQLLEATPRG</sequence>
<organism evidence="1 2">
    <name type="scientific">Nonomuraea harbinensis</name>
    <dbReference type="NCBI Taxonomy" id="1286938"/>
    <lineage>
        <taxon>Bacteria</taxon>
        <taxon>Bacillati</taxon>
        <taxon>Actinomycetota</taxon>
        <taxon>Actinomycetes</taxon>
        <taxon>Streptosporangiales</taxon>
        <taxon>Streptosporangiaceae</taxon>
        <taxon>Nonomuraea</taxon>
    </lineage>
</organism>
<dbReference type="EMBL" id="JBHSNW010000033">
    <property type="protein sequence ID" value="MFC5821435.1"/>
    <property type="molecule type" value="Genomic_DNA"/>
</dbReference>
<dbReference type="Pfam" id="PF09952">
    <property type="entry name" value="AbiEi_2"/>
    <property type="match status" value="1"/>
</dbReference>
<accession>A0ABW1C6X6</accession>
<dbReference type="InterPro" id="IPR019238">
    <property type="entry name" value="AbiEi_2"/>
</dbReference>
<dbReference type="Proteomes" id="UP001596096">
    <property type="component" value="Unassembled WGS sequence"/>
</dbReference>
<evidence type="ECO:0000313" key="1">
    <source>
        <dbReference type="EMBL" id="MFC5821435.1"/>
    </source>
</evidence>
<reference evidence="2" key="1">
    <citation type="journal article" date="2019" name="Int. J. Syst. Evol. Microbiol.">
        <title>The Global Catalogue of Microorganisms (GCM) 10K type strain sequencing project: providing services to taxonomists for standard genome sequencing and annotation.</title>
        <authorList>
            <consortium name="The Broad Institute Genomics Platform"/>
            <consortium name="The Broad Institute Genome Sequencing Center for Infectious Disease"/>
            <person name="Wu L."/>
            <person name="Ma J."/>
        </authorList>
    </citation>
    <scope>NUCLEOTIDE SEQUENCE [LARGE SCALE GENOMIC DNA]</scope>
    <source>
        <strain evidence="2">CGMCC 4.7106</strain>
    </source>
</reference>
<gene>
    <name evidence="1" type="ORF">ACFPUY_40660</name>
</gene>
<comment type="caution">
    <text evidence="1">The sequence shown here is derived from an EMBL/GenBank/DDBJ whole genome shotgun (WGS) entry which is preliminary data.</text>
</comment>
<name>A0ABW1C6X6_9ACTN</name>
<keyword evidence="2" id="KW-1185">Reference proteome</keyword>